<dbReference type="PANTHER" id="PTHR30474:SF2">
    <property type="entry name" value="PEPTIDOGLYCAN GLYCOSYLTRANSFERASE FTSW-RELATED"/>
    <property type="match status" value="1"/>
</dbReference>
<dbReference type="InterPro" id="IPR001182">
    <property type="entry name" value="FtsW/RodA"/>
</dbReference>
<feature type="transmembrane region" description="Helical" evidence="16">
    <location>
        <begin position="198"/>
        <end position="217"/>
    </location>
</feature>
<feature type="transmembrane region" description="Helical" evidence="16">
    <location>
        <begin position="150"/>
        <end position="170"/>
    </location>
</feature>
<accession>A0ABM6WMR7</accession>
<evidence type="ECO:0000256" key="11">
    <source>
        <dbReference type="ARBA" id="ARBA00038053"/>
    </source>
</evidence>
<keyword evidence="2" id="KW-0328">Glycosyltransferase</keyword>
<organism evidence="17 18">
    <name type="scientific">Blattabacterium punctulatus</name>
    <dbReference type="NCBI Taxonomy" id="164514"/>
    <lineage>
        <taxon>Bacteria</taxon>
        <taxon>Pseudomonadati</taxon>
        <taxon>Bacteroidota</taxon>
        <taxon>Flavobacteriia</taxon>
        <taxon>Flavobacteriales</taxon>
        <taxon>Blattabacteriaceae</taxon>
        <taxon>Blattabacterium</taxon>
    </lineage>
</organism>
<keyword evidence="18" id="KW-1185">Reference proteome</keyword>
<comment type="subcellular location">
    <subcellularLocation>
        <location evidence="1">Membrane</location>
        <topology evidence="1">Multi-pass membrane protein</topology>
    </subcellularLocation>
</comment>
<keyword evidence="7 16" id="KW-1133">Transmembrane helix</keyword>
<feature type="transmembrane region" description="Helical" evidence="16">
    <location>
        <begin position="119"/>
        <end position="138"/>
    </location>
</feature>
<gene>
    <name evidence="17" type="ORF">DM808_01850</name>
</gene>
<evidence type="ECO:0000313" key="17">
    <source>
        <dbReference type="EMBL" id="AWU39899.1"/>
    </source>
</evidence>
<evidence type="ECO:0000256" key="4">
    <source>
        <dbReference type="ARBA" id="ARBA00022692"/>
    </source>
</evidence>
<sequence length="405" mass="46215">MKKIDIFFNKYIKGDRYLWAFITLLAIFSFLPVYSASTNLVTTYGVGSNTVFHYLLRHTIFLLVGFGILFFTQFIDYKYFYRFSILTIPIILILLIFTINQGKELDGVNASRWLHIPIINISFQTSNIAGLVLFIYCARYLARKNKEKIHFINSFFSLIFPIFFILGLIFPANGSTAVIVFISVLIILFIGGYPFTGIIGILFMGIISAGIYIFYVIKWGEKKPINRVYTWKNRIENFLNNESEENYQIKQSKTAIILGNKFGLGPGKSVLKAFLPQSSSDFIYAIIIEEYGSFGGIILLFIYILIFFRIMVIATKVQNYFCTLLVLSVGVPIINQALINMGISVGLFPVTGQTLPLISAGGTSMWITFFSFGIILSVSRIIYDDSYYNNIEKRKKNNNEKYFST</sequence>
<feature type="transmembrane region" description="Helical" evidence="16">
    <location>
        <begin position="363"/>
        <end position="383"/>
    </location>
</feature>
<evidence type="ECO:0000256" key="2">
    <source>
        <dbReference type="ARBA" id="ARBA00022676"/>
    </source>
</evidence>
<keyword evidence="8 16" id="KW-0472">Membrane</keyword>
<keyword evidence="6" id="KW-0573">Peptidoglycan synthesis</keyword>
<feature type="transmembrane region" description="Helical" evidence="16">
    <location>
        <begin position="51"/>
        <end position="72"/>
    </location>
</feature>
<evidence type="ECO:0000256" key="8">
    <source>
        <dbReference type="ARBA" id="ARBA00023136"/>
    </source>
</evidence>
<evidence type="ECO:0000256" key="6">
    <source>
        <dbReference type="ARBA" id="ARBA00022984"/>
    </source>
</evidence>
<keyword evidence="17" id="KW-0131">Cell cycle</keyword>
<evidence type="ECO:0000256" key="10">
    <source>
        <dbReference type="ARBA" id="ARBA00033270"/>
    </source>
</evidence>
<dbReference type="RefSeq" id="WP_110495298.1">
    <property type="nucleotide sequence ID" value="NZ_CP029811.1"/>
</dbReference>
<proteinExistence type="inferred from homology"/>
<reference evidence="17 18" key="1">
    <citation type="journal article" date="2018" name="Genome Biol. Evol.">
        <title>Parallel and Gradual Genome Erosion in the Blattabacterium Endosymbionts of Mastotermes darwiniensis and Cryptocercus Wood Roaches.</title>
        <authorList>
            <person name="Kinjo Y."/>
            <person name="Bourguignon T."/>
            <person name="Tong K.J."/>
            <person name="Kuwahara H."/>
            <person name="Lim S.J."/>
            <person name="Yoon K.B."/>
            <person name="Shigenobu S."/>
            <person name="Park Y.C."/>
            <person name="Nalepa C.A."/>
            <person name="Hongoh Y."/>
            <person name="Ohkuma M."/>
            <person name="Lo N."/>
            <person name="Tokuda G."/>
        </authorList>
    </citation>
    <scope>NUCLEOTIDE SEQUENCE [LARGE SCALE GENOMIC DNA]</scope>
    <source>
        <strain evidence="17 18">CPUsv</strain>
    </source>
</reference>
<dbReference type="Pfam" id="PF01098">
    <property type="entry name" value="FTSW_RODA_SPOVE"/>
    <property type="match status" value="1"/>
</dbReference>
<dbReference type="Proteomes" id="UP000247917">
    <property type="component" value="Chromosome"/>
</dbReference>
<evidence type="ECO:0000256" key="14">
    <source>
        <dbReference type="ARBA" id="ARBA00044770"/>
    </source>
</evidence>
<feature type="transmembrane region" description="Helical" evidence="16">
    <location>
        <begin position="282"/>
        <end position="308"/>
    </location>
</feature>
<dbReference type="EC" id="2.4.99.28" evidence="14"/>
<evidence type="ECO:0000313" key="18">
    <source>
        <dbReference type="Proteomes" id="UP000247917"/>
    </source>
</evidence>
<keyword evidence="4 16" id="KW-0812">Transmembrane</keyword>
<evidence type="ECO:0000256" key="12">
    <source>
        <dbReference type="ARBA" id="ARBA00041185"/>
    </source>
</evidence>
<feature type="transmembrane region" description="Helical" evidence="16">
    <location>
        <begin position="79"/>
        <end position="99"/>
    </location>
</feature>
<evidence type="ECO:0000256" key="1">
    <source>
        <dbReference type="ARBA" id="ARBA00004141"/>
    </source>
</evidence>
<comment type="catalytic activity">
    <reaction evidence="15">
        <text>[GlcNAc-(1-&gt;4)-Mur2Ac(oyl-L-Ala-gamma-D-Glu-L-Lys-D-Ala-D-Ala)](n)-di-trans,octa-cis-undecaprenyl diphosphate + beta-D-GlcNAc-(1-&gt;4)-Mur2Ac(oyl-L-Ala-gamma-D-Glu-L-Lys-D-Ala-D-Ala)-di-trans,octa-cis-undecaprenyl diphosphate = [GlcNAc-(1-&gt;4)-Mur2Ac(oyl-L-Ala-gamma-D-Glu-L-Lys-D-Ala-D-Ala)](n+1)-di-trans,octa-cis-undecaprenyl diphosphate + di-trans,octa-cis-undecaprenyl diphosphate + H(+)</text>
        <dbReference type="Rhea" id="RHEA:23708"/>
        <dbReference type="Rhea" id="RHEA-COMP:9602"/>
        <dbReference type="Rhea" id="RHEA-COMP:9603"/>
        <dbReference type="ChEBI" id="CHEBI:15378"/>
        <dbReference type="ChEBI" id="CHEBI:58405"/>
        <dbReference type="ChEBI" id="CHEBI:60033"/>
        <dbReference type="ChEBI" id="CHEBI:78435"/>
        <dbReference type="EC" id="2.4.99.28"/>
    </reaction>
</comment>
<comment type="similarity">
    <text evidence="11">Belongs to the SEDS family. FtsW subfamily.</text>
</comment>
<keyword evidence="3" id="KW-0808">Transferase</keyword>
<evidence type="ECO:0000256" key="15">
    <source>
        <dbReference type="ARBA" id="ARBA00049902"/>
    </source>
</evidence>
<evidence type="ECO:0000256" key="5">
    <source>
        <dbReference type="ARBA" id="ARBA00022960"/>
    </source>
</evidence>
<keyword evidence="5" id="KW-0133">Cell shape</keyword>
<evidence type="ECO:0000256" key="7">
    <source>
        <dbReference type="ARBA" id="ARBA00022989"/>
    </source>
</evidence>
<dbReference type="PANTHER" id="PTHR30474">
    <property type="entry name" value="CELL CYCLE PROTEIN"/>
    <property type="match status" value="1"/>
</dbReference>
<evidence type="ECO:0000256" key="3">
    <source>
        <dbReference type="ARBA" id="ARBA00022679"/>
    </source>
</evidence>
<feature type="transmembrane region" description="Helical" evidence="16">
    <location>
        <begin position="320"/>
        <end position="343"/>
    </location>
</feature>
<protein>
    <recommendedName>
        <fullName evidence="12">Probable peptidoglycan glycosyltransferase FtsW</fullName>
        <ecNumber evidence="14">2.4.99.28</ecNumber>
    </recommendedName>
    <alternativeName>
        <fullName evidence="13">Cell division protein FtsW</fullName>
    </alternativeName>
    <alternativeName>
        <fullName evidence="10">Cell wall polymerase</fullName>
    </alternativeName>
    <alternativeName>
        <fullName evidence="9">Peptidoglycan polymerase</fullName>
    </alternativeName>
</protein>
<evidence type="ECO:0000256" key="13">
    <source>
        <dbReference type="ARBA" id="ARBA00041418"/>
    </source>
</evidence>
<feature type="transmembrane region" description="Helical" evidence="16">
    <location>
        <begin position="176"/>
        <end position="193"/>
    </location>
</feature>
<evidence type="ECO:0000256" key="9">
    <source>
        <dbReference type="ARBA" id="ARBA00032370"/>
    </source>
</evidence>
<name>A0ABM6WMR7_9FLAO</name>
<keyword evidence="17" id="KW-0132">Cell division</keyword>
<dbReference type="GO" id="GO:0051301">
    <property type="term" value="P:cell division"/>
    <property type="evidence" value="ECO:0007669"/>
    <property type="project" value="UniProtKB-KW"/>
</dbReference>
<dbReference type="EMBL" id="CP029812">
    <property type="protein sequence ID" value="AWU39899.1"/>
    <property type="molecule type" value="Genomic_DNA"/>
</dbReference>
<evidence type="ECO:0000256" key="16">
    <source>
        <dbReference type="SAM" id="Phobius"/>
    </source>
</evidence>